<dbReference type="EMBL" id="JAGIZQ010000001">
    <property type="protein sequence ID" value="KAH6651051.1"/>
    <property type="molecule type" value="Genomic_DNA"/>
</dbReference>
<name>A0ACB7PPM4_9PEZI</name>
<organism evidence="1 2">
    <name type="scientific">Chaetomium tenue</name>
    <dbReference type="NCBI Taxonomy" id="1854479"/>
    <lineage>
        <taxon>Eukaryota</taxon>
        <taxon>Fungi</taxon>
        <taxon>Dikarya</taxon>
        <taxon>Ascomycota</taxon>
        <taxon>Pezizomycotina</taxon>
        <taxon>Sordariomycetes</taxon>
        <taxon>Sordariomycetidae</taxon>
        <taxon>Sordariales</taxon>
        <taxon>Chaetomiaceae</taxon>
        <taxon>Chaetomium</taxon>
    </lineage>
</organism>
<dbReference type="Proteomes" id="UP000724584">
    <property type="component" value="Unassembled WGS sequence"/>
</dbReference>
<gene>
    <name evidence="1" type="ORF">F5144DRAFT_598463</name>
</gene>
<protein>
    <submittedName>
        <fullName evidence="1">Uncharacterized protein</fullName>
    </submittedName>
</protein>
<comment type="caution">
    <text evidence="1">The sequence shown here is derived from an EMBL/GenBank/DDBJ whole genome shotgun (WGS) entry which is preliminary data.</text>
</comment>
<keyword evidence="2" id="KW-1185">Reference proteome</keyword>
<evidence type="ECO:0000313" key="2">
    <source>
        <dbReference type="Proteomes" id="UP000724584"/>
    </source>
</evidence>
<sequence>MDFINHLRQLQADESSSDEETGRLLTDAAVTARRRTTPPSKPPAATTTPPAQPAEAKALTPKRKREAPAEAAPEGIDAETRRAAKRAKLQLPTPPASTSPPAPLANGTNSPSKRAPAAEKGKTATAPPTTASSTINQPKAARIASSSKAPAAAPAPAATKTKPPKKAATTPSSPRAPALPLNKMEFFERRVHDMLTRPLDFDDCVLDTARPIPRHAARSFAQYRRRQTQPAPPLVMSGAIGPVAKGDGMVGGGSAAGGGGGGGGGGRSKGSSGSALAMEARKNAHQLKVRERGLELKGKGKAGPYGKGAVAKQSVVSKPDGGRGKERRWLSNARQTGGDGGQHHLTGGKKSKKFA</sequence>
<evidence type="ECO:0000313" key="1">
    <source>
        <dbReference type="EMBL" id="KAH6651051.1"/>
    </source>
</evidence>
<reference evidence="1 2" key="1">
    <citation type="journal article" date="2021" name="Nat. Commun.">
        <title>Genetic determinants of endophytism in the Arabidopsis root mycobiome.</title>
        <authorList>
            <person name="Mesny F."/>
            <person name="Miyauchi S."/>
            <person name="Thiergart T."/>
            <person name="Pickel B."/>
            <person name="Atanasova L."/>
            <person name="Karlsson M."/>
            <person name="Huettel B."/>
            <person name="Barry K.W."/>
            <person name="Haridas S."/>
            <person name="Chen C."/>
            <person name="Bauer D."/>
            <person name="Andreopoulos W."/>
            <person name="Pangilinan J."/>
            <person name="LaButti K."/>
            <person name="Riley R."/>
            <person name="Lipzen A."/>
            <person name="Clum A."/>
            <person name="Drula E."/>
            <person name="Henrissat B."/>
            <person name="Kohler A."/>
            <person name="Grigoriev I.V."/>
            <person name="Martin F.M."/>
            <person name="Hacquard S."/>
        </authorList>
    </citation>
    <scope>NUCLEOTIDE SEQUENCE [LARGE SCALE GENOMIC DNA]</scope>
    <source>
        <strain evidence="1 2">MPI-SDFR-AT-0079</strain>
    </source>
</reference>
<proteinExistence type="predicted"/>
<accession>A0ACB7PPM4</accession>